<organism evidence="1 2">
    <name type="scientific">Sphingobacterium paludis</name>
    <dbReference type="NCBI Taxonomy" id="1476465"/>
    <lineage>
        <taxon>Bacteria</taxon>
        <taxon>Pseudomonadati</taxon>
        <taxon>Bacteroidota</taxon>
        <taxon>Sphingobacteriia</taxon>
        <taxon>Sphingobacteriales</taxon>
        <taxon>Sphingobacteriaceae</taxon>
        <taxon>Sphingobacterium</taxon>
    </lineage>
</organism>
<evidence type="ECO:0000313" key="1">
    <source>
        <dbReference type="EMBL" id="TDS12181.1"/>
    </source>
</evidence>
<proteinExistence type="predicted"/>
<reference evidence="1 2" key="1">
    <citation type="submission" date="2019-03" db="EMBL/GenBank/DDBJ databases">
        <title>Genomic Encyclopedia of Type Strains, Phase III (KMG-III): the genomes of soil and plant-associated and newly described type strains.</title>
        <authorList>
            <person name="Whitman W."/>
        </authorList>
    </citation>
    <scope>NUCLEOTIDE SEQUENCE [LARGE SCALE GENOMIC DNA]</scope>
    <source>
        <strain evidence="1 2">CGMCC 1.12801</strain>
    </source>
</reference>
<keyword evidence="2" id="KW-1185">Reference proteome</keyword>
<protein>
    <submittedName>
        <fullName evidence="1">Uncharacterized protein</fullName>
    </submittedName>
</protein>
<comment type="caution">
    <text evidence="1">The sequence shown here is derived from an EMBL/GenBank/DDBJ whole genome shotgun (WGS) entry which is preliminary data.</text>
</comment>
<gene>
    <name evidence="1" type="ORF">B0I21_10636</name>
</gene>
<sequence>MFFISLFSFIYNTYMYVYKLKNMQTFDIWKYFVVYIIFITIACF</sequence>
<dbReference type="Proteomes" id="UP000294752">
    <property type="component" value="Unassembled WGS sequence"/>
</dbReference>
<dbReference type="AlphaFoldDB" id="A0A4R7CWX4"/>
<dbReference type="EMBL" id="SNZV01000006">
    <property type="protein sequence ID" value="TDS12181.1"/>
    <property type="molecule type" value="Genomic_DNA"/>
</dbReference>
<evidence type="ECO:0000313" key="2">
    <source>
        <dbReference type="Proteomes" id="UP000294752"/>
    </source>
</evidence>
<name>A0A4R7CWX4_9SPHI</name>
<accession>A0A4R7CWX4</accession>